<dbReference type="Pfam" id="PF18942">
    <property type="entry name" value="DUF5689"/>
    <property type="match status" value="1"/>
</dbReference>
<dbReference type="Pfam" id="PF13290">
    <property type="entry name" value="CHB_HEX_C_1"/>
    <property type="match status" value="1"/>
</dbReference>
<comment type="caution">
    <text evidence="3">The sequence shown here is derived from an EMBL/GenBank/DDBJ whole genome shotgun (WGS) entry which is preliminary data.</text>
</comment>
<accession>A0A1C0YNU4</accession>
<sequence>MTKKAFSITAAGALAITALTPAITTEAAVVYADDLVISEYVEGSSNNKAIEIYNGTGAPVDLSAYSIELYANLNTTPGNPITLSGTLAHGETKVFVHNQANDVLKPLGEVANVTNFNGDDTVVLKKNNTIIDSFGKIAGGEKFAENVTYVRNADNFTGDTNPNDDIDLSGWTQYPIDTFSDLGKHTANHGVALAEGSISIADVLAAELETEVQTEGTIVGIARNTAHIFDGEKAIAIHHKDAVGEAKVGDYVVVKGKRAVYNGLAQVGSAELVTLKEGTSTPTPRTISPENVGEAYESQLVTVENITIAEDATGTNKAVVGQNFVVRDELATGVTAGTTYDSITGIVVEFNGTYQIVPRSADDLVANVPPAPLETETIAAVRERLDGPAQVQGVITAIIGQTIHIQDETGAIVLYGSLDVAVGDEVVVKGSLTEYSNLLEITGIEVVERIGTAGVPAPKPVTAAQITEDIEAQLVQFSEVTVSSYSGGNYTVTDAAGDTFLIRDTAQAMGLEIGKTYDQIIGVVQQYGENYQIFIRSTADVIEDLSVVQAVTASATNLVTVGTEVTLSTTTPDATIYYTTDGSEPTTASTKYEGPITINEAQTVKAIAVKEGLTPSIVSTFTYDVFDGTLKIHHIQGEAHTSPFKGQQVTDIEGVVTYLFKIRSSHYATIQTPDSLIDDNPNTSEGILVFLGNSYGDVAVGDQIKVSGVVDEYRVEGNEGDLLSTQINARNGKIEKVASGVALPSAITVDETTIPRDVIDNDSFAQFDPEEDAIDYWESLEGMRVAFSGLKATSPQEYGDITTVLETRETDTNNGGVLISATDYNADRIHLKAFKANGDAATDFDISTGDTFKGEAPIIGVVGYGFSNYKIYLDEADLREVYEAGNIQPEATTIVKDPTKLTIANYNIENFSANTSETSDAKAKLIAQSFVTNMQSPDIIGIVEMQDNNGETADGNSAANESYQRLINAIVEAGGPRYEYVNIDPVYNQDGGAPGANIRPGFLYNPERVTLKEGTPGDATTAVTYENGALSHNPGLVNPTDEAFASSRKPIAAQFTFNGEDVLVIGNHFNSKGGDTALFGATQPPVLGSEVQRKKIAEQVKAFVESVKADNPQANVVALGDFNDFEFSAPLEILEQAGLVNMIKRLPKEDRYTYTYQGNSQVLDHILVSDHLADATEVDALHINADYSSVSGKRASDHDPVLVQIDLTKELVEMPELVPFTLKGKQTGKLVLTKSKLNVYVEEGYTIKNGIVIKGHKDGSYIRLAGALADQVVTIEAKQDAPVVIDFAGATVKEVIITGDYAHNVVLHNTQNVQAGIE</sequence>
<reference evidence="3 4" key="1">
    <citation type="submission" date="2016-07" db="EMBL/GenBank/DDBJ databases">
        <title>Caryophanon tenue genome sequencing.</title>
        <authorList>
            <person name="Verma A."/>
            <person name="Pal Y."/>
            <person name="Krishnamurthi S."/>
        </authorList>
    </citation>
    <scope>NUCLEOTIDE SEQUENCE [LARGE SCALE GENOMIC DNA]</scope>
    <source>
        <strain evidence="3 4">DSM 14152</strain>
    </source>
</reference>
<organism evidence="3 4">
    <name type="scientific">Caryophanon tenue</name>
    <dbReference type="NCBI Taxonomy" id="33978"/>
    <lineage>
        <taxon>Bacteria</taxon>
        <taxon>Bacillati</taxon>
        <taxon>Bacillota</taxon>
        <taxon>Bacilli</taxon>
        <taxon>Bacillales</taxon>
        <taxon>Caryophanaceae</taxon>
        <taxon>Caryophanon</taxon>
    </lineage>
</organism>
<evidence type="ECO:0000259" key="2">
    <source>
        <dbReference type="PROSITE" id="PS51841"/>
    </source>
</evidence>
<evidence type="ECO:0000313" key="3">
    <source>
        <dbReference type="EMBL" id="OCS88739.1"/>
    </source>
</evidence>
<dbReference type="InterPro" id="IPR036691">
    <property type="entry name" value="Endo/exonu/phosph_ase_sf"/>
</dbReference>
<dbReference type="Proteomes" id="UP000093199">
    <property type="component" value="Unassembled WGS sequence"/>
</dbReference>
<dbReference type="CDD" id="cd10283">
    <property type="entry name" value="MnuA_DNase1-like"/>
    <property type="match status" value="1"/>
</dbReference>
<feature type="signal peptide" evidence="1">
    <location>
        <begin position="1"/>
        <end position="27"/>
    </location>
</feature>
<dbReference type="GO" id="GO:0003824">
    <property type="term" value="F:catalytic activity"/>
    <property type="evidence" value="ECO:0007669"/>
    <property type="project" value="InterPro"/>
</dbReference>
<dbReference type="EMBL" id="MASJ01000001">
    <property type="protein sequence ID" value="OCS88739.1"/>
    <property type="molecule type" value="Genomic_DNA"/>
</dbReference>
<dbReference type="PROSITE" id="PS51841">
    <property type="entry name" value="LTD"/>
    <property type="match status" value="1"/>
</dbReference>
<feature type="domain" description="LTD" evidence="2">
    <location>
        <begin position="20"/>
        <end position="151"/>
    </location>
</feature>
<protein>
    <recommendedName>
        <fullName evidence="2">LTD domain-containing protein</fullName>
    </recommendedName>
</protein>
<gene>
    <name evidence="3" type="ORF">A6M13_02535</name>
</gene>
<dbReference type="SUPFAM" id="SSF56219">
    <property type="entry name" value="DNase I-like"/>
    <property type="match status" value="1"/>
</dbReference>
<dbReference type="PANTHER" id="PTHR42834">
    <property type="entry name" value="ENDONUCLEASE/EXONUCLEASE/PHOSPHATASE FAMILY PROTEIN (AFU_ORTHOLOGUE AFUA_3G09210)"/>
    <property type="match status" value="1"/>
</dbReference>
<keyword evidence="1" id="KW-0732">Signal</keyword>
<proteinExistence type="predicted"/>
<dbReference type="Gene3D" id="3.60.10.10">
    <property type="entry name" value="Endonuclease/exonuclease/phosphatase"/>
    <property type="match status" value="1"/>
</dbReference>
<feature type="chain" id="PRO_5008649204" description="LTD domain-containing protein" evidence="1">
    <location>
        <begin position="28"/>
        <end position="1318"/>
    </location>
</feature>
<dbReference type="Pfam" id="PF19580">
    <property type="entry name" value="Exo_endo_phos_3"/>
    <property type="match status" value="1"/>
</dbReference>
<dbReference type="InterPro" id="IPR043744">
    <property type="entry name" value="DUF5689"/>
</dbReference>
<dbReference type="CDD" id="cd04486">
    <property type="entry name" value="YhcR_OBF_like"/>
    <property type="match status" value="1"/>
</dbReference>
<dbReference type="RefSeq" id="WP_066542620.1">
    <property type="nucleotide sequence ID" value="NZ_MASJ01000001.1"/>
</dbReference>
<keyword evidence="4" id="KW-1185">Reference proteome</keyword>
<dbReference type="InterPro" id="IPR001322">
    <property type="entry name" value="Lamin_tail_dom"/>
</dbReference>
<dbReference type="InterPro" id="IPR005135">
    <property type="entry name" value="Endo/exonuclease/phosphatase"/>
</dbReference>
<dbReference type="InterPro" id="IPR059177">
    <property type="entry name" value="GH29D-like_dom"/>
</dbReference>
<name>A0A1C0YNU4_9BACL</name>
<dbReference type="STRING" id="33978.A6M13_02535"/>
<evidence type="ECO:0000313" key="4">
    <source>
        <dbReference type="Proteomes" id="UP000093199"/>
    </source>
</evidence>
<dbReference type="Pfam" id="PF00932">
    <property type="entry name" value="LTD"/>
    <property type="match status" value="1"/>
</dbReference>
<evidence type="ECO:0000256" key="1">
    <source>
        <dbReference type="SAM" id="SignalP"/>
    </source>
</evidence>
<dbReference type="PANTHER" id="PTHR42834:SF1">
    <property type="entry name" value="ENDONUCLEASE_EXONUCLEASE_PHOSPHATASE FAMILY PROTEIN (AFU_ORTHOLOGUE AFUA_3G09210)"/>
    <property type="match status" value="1"/>
</dbReference>